<dbReference type="PROSITE" id="PS00136">
    <property type="entry name" value="SUBTILASE_ASP"/>
    <property type="match status" value="1"/>
</dbReference>
<keyword evidence="2 5" id="KW-0645">Protease</keyword>
<dbReference type="Pfam" id="PF00082">
    <property type="entry name" value="Peptidase_S8"/>
    <property type="match status" value="1"/>
</dbReference>
<dbReference type="InterPro" id="IPR050131">
    <property type="entry name" value="Peptidase_S8_subtilisin-like"/>
</dbReference>
<dbReference type="Gene3D" id="3.40.50.200">
    <property type="entry name" value="Peptidase S8/S53 domain"/>
    <property type="match status" value="1"/>
</dbReference>
<dbReference type="InterPro" id="IPR036852">
    <property type="entry name" value="Peptidase_S8/S53_dom_sf"/>
</dbReference>
<organism evidence="7 8">
    <name type="scientific">Rugosimonospora acidiphila</name>
    <dbReference type="NCBI Taxonomy" id="556531"/>
    <lineage>
        <taxon>Bacteria</taxon>
        <taxon>Bacillati</taxon>
        <taxon>Actinomycetota</taxon>
        <taxon>Actinomycetes</taxon>
        <taxon>Micromonosporales</taxon>
        <taxon>Micromonosporaceae</taxon>
        <taxon>Rugosimonospora</taxon>
    </lineage>
</organism>
<keyword evidence="8" id="KW-1185">Reference proteome</keyword>
<gene>
    <name evidence="7" type="ORF">GCM10023322_59130</name>
</gene>
<feature type="active site" description="Charge relay system" evidence="5">
    <location>
        <position position="61"/>
    </location>
</feature>
<comment type="caution">
    <text evidence="7">The sequence shown here is derived from an EMBL/GenBank/DDBJ whole genome shotgun (WGS) entry which is preliminary data.</text>
</comment>
<feature type="domain" description="Peptidase S8/S53" evidence="6">
    <location>
        <begin position="52"/>
        <end position="278"/>
    </location>
</feature>
<reference evidence="8" key="1">
    <citation type="journal article" date="2019" name="Int. J. Syst. Evol. Microbiol.">
        <title>The Global Catalogue of Microorganisms (GCM) 10K type strain sequencing project: providing services to taxonomists for standard genome sequencing and annotation.</title>
        <authorList>
            <consortium name="The Broad Institute Genomics Platform"/>
            <consortium name="The Broad Institute Genome Sequencing Center for Infectious Disease"/>
            <person name="Wu L."/>
            <person name="Ma J."/>
        </authorList>
    </citation>
    <scope>NUCLEOTIDE SEQUENCE [LARGE SCALE GENOMIC DNA]</scope>
    <source>
        <strain evidence="8">JCM 18304</strain>
    </source>
</reference>
<sequence length="285" mass="30843">MTAPLPWRRERRAHFPGLPAWSVRAAMAKDESFEVSAFPEIDARWAWEGADGGGVRVCVVDSGIDGSHALVAPVAQSWQVVADDRGWPRIEPCEPRDLAGHGTACAGIIRAIAPEAEVSSMRVLTDGKSGTGAALIAGLEYAIEHGFDIINMSLSTTRPELRLRLSELADRAYFRRCVLVVSAHNLPVESYPWNFSSVISVASHDQDDPLTYFYNPAPPVDFHARGARVLVARPGGGVVRSTGNSFAAPHITGIGALTLSKHPWLTPFQLKSVLYHCAANFGRVP</sequence>
<evidence type="ECO:0000313" key="7">
    <source>
        <dbReference type="EMBL" id="GAA5194518.1"/>
    </source>
</evidence>
<evidence type="ECO:0000256" key="3">
    <source>
        <dbReference type="ARBA" id="ARBA00022801"/>
    </source>
</evidence>
<evidence type="ECO:0000256" key="5">
    <source>
        <dbReference type="PROSITE-ProRule" id="PRU01240"/>
    </source>
</evidence>
<evidence type="ECO:0000259" key="6">
    <source>
        <dbReference type="Pfam" id="PF00082"/>
    </source>
</evidence>
<dbReference type="EMBL" id="BAABJQ010000021">
    <property type="protein sequence ID" value="GAA5194518.1"/>
    <property type="molecule type" value="Genomic_DNA"/>
</dbReference>
<dbReference type="Proteomes" id="UP001501570">
    <property type="component" value="Unassembled WGS sequence"/>
</dbReference>
<protein>
    <recommendedName>
        <fullName evidence="6">Peptidase S8/S53 domain-containing protein</fullName>
    </recommendedName>
</protein>
<dbReference type="PANTHER" id="PTHR43806:SF11">
    <property type="entry name" value="CEREVISIN-RELATED"/>
    <property type="match status" value="1"/>
</dbReference>
<accession>A0ABP9SDG9</accession>
<feature type="active site" description="Charge relay system" evidence="5">
    <location>
        <position position="101"/>
    </location>
</feature>
<feature type="active site" description="Charge relay system" evidence="5">
    <location>
        <position position="245"/>
    </location>
</feature>
<keyword evidence="4 5" id="KW-0720">Serine protease</keyword>
<dbReference type="RefSeq" id="WP_345635116.1">
    <property type="nucleotide sequence ID" value="NZ_BAABJQ010000021.1"/>
</dbReference>
<dbReference type="InterPro" id="IPR000209">
    <property type="entry name" value="Peptidase_S8/S53_dom"/>
</dbReference>
<evidence type="ECO:0000256" key="4">
    <source>
        <dbReference type="ARBA" id="ARBA00022825"/>
    </source>
</evidence>
<comment type="similarity">
    <text evidence="1 5">Belongs to the peptidase S8 family.</text>
</comment>
<dbReference type="PRINTS" id="PR00723">
    <property type="entry name" value="SUBTILISIN"/>
</dbReference>
<keyword evidence="3 5" id="KW-0378">Hydrolase</keyword>
<dbReference type="SUPFAM" id="SSF52743">
    <property type="entry name" value="Subtilisin-like"/>
    <property type="match status" value="1"/>
</dbReference>
<evidence type="ECO:0000256" key="2">
    <source>
        <dbReference type="ARBA" id="ARBA00022670"/>
    </source>
</evidence>
<dbReference type="PROSITE" id="PS51892">
    <property type="entry name" value="SUBTILASE"/>
    <property type="match status" value="1"/>
</dbReference>
<evidence type="ECO:0000256" key="1">
    <source>
        <dbReference type="ARBA" id="ARBA00011073"/>
    </source>
</evidence>
<dbReference type="InterPro" id="IPR023827">
    <property type="entry name" value="Peptidase_S8_Asp-AS"/>
</dbReference>
<dbReference type="InterPro" id="IPR015500">
    <property type="entry name" value="Peptidase_S8_subtilisin-rel"/>
</dbReference>
<name>A0ABP9SDG9_9ACTN</name>
<dbReference type="PANTHER" id="PTHR43806">
    <property type="entry name" value="PEPTIDASE S8"/>
    <property type="match status" value="1"/>
</dbReference>
<proteinExistence type="inferred from homology"/>
<evidence type="ECO:0000313" key="8">
    <source>
        <dbReference type="Proteomes" id="UP001501570"/>
    </source>
</evidence>